<dbReference type="EMBL" id="CP126656">
    <property type="protein sequence ID" value="WJZ95092.1"/>
    <property type="molecule type" value="Genomic_DNA"/>
</dbReference>
<gene>
    <name evidence="2" type="ORF">VitviT2T_013886</name>
</gene>
<dbReference type="Pfam" id="PF12056">
    <property type="entry name" value="DUF3537"/>
    <property type="match status" value="1"/>
</dbReference>
<dbReference type="Proteomes" id="UP001227230">
    <property type="component" value="Chromosome 9"/>
</dbReference>
<sequence length="111" mass="12632">MLVIDSQFASFLSTTRSRADVNVFTAGELALCSIMVVTGLLVWFWGETKINKAQAIMRLAAKWHVYATIDSFESNEPESPRTHISYPRVPFLYSHAYFQNGFHKNLILIGF</sequence>
<accession>A0ABY9CKJ9</accession>
<proteinExistence type="predicted"/>
<keyword evidence="1" id="KW-0472">Membrane</keyword>
<feature type="transmembrane region" description="Helical" evidence="1">
    <location>
        <begin position="21"/>
        <end position="45"/>
    </location>
</feature>
<reference evidence="2 3" key="1">
    <citation type="journal article" date="2023" name="Hortic Res">
        <title>The complete reference genome for grapevine (Vitis vinifera L.) genetics and breeding.</title>
        <authorList>
            <person name="Shi X."/>
            <person name="Cao S."/>
            <person name="Wang X."/>
            <person name="Huang S."/>
            <person name="Wang Y."/>
            <person name="Liu Z."/>
            <person name="Liu W."/>
            <person name="Leng X."/>
            <person name="Peng Y."/>
            <person name="Wang N."/>
            <person name="Wang Y."/>
            <person name="Ma Z."/>
            <person name="Xu X."/>
            <person name="Zhang F."/>
            <person name="Xue H."/>
            <person name="Zhong H."/>
            <person name="Wang Y."/>
            <person name="Zhang K."/>
            <person name="Velt A."/>
            <person name="Avia K."/>
            <person name="Holtgrawe D."/>
            <person name="Grimplet J."/>
            <person name="Matus J.T."/>
            <person name="Ware D."/>
            <person name="Wu X."/>
            <person name="Wang H."/>
            <person name="Liu C."/>
            <person name="Fang Y."/>
            <person name="Rustenholz C."/>
            <person name="Cheng Z."/>
            <person name="Xiao H."/>
            <person name="Zhou Y."/>
        </authorList>
    </citation>
    <scope>NUCLEOTIDE SEQUENCE [LARGE SCALE GENOMIC DNA]</scope>
    <source>
        <strain evidence="3">cv. Pinot noir / PN40024</strain>
        <tissue evidence="2">Leaf</tissue>
    </source>
</reference>
<evidence type="ECO:0000256" key="1">
    <source>
        <dbReference type="SAM" id="Phobius"/>
    </source>
</evidence>
<keyword evidence="1" id="KW-0812">Transmembrane</keyword>
<protein>
    <submittedName>
        <fullName evidence="2">Uncharacterized protein</fullName>
    </submittedName>
</protein>
<dbReference type="PANTHER" id="PTHR31963">
    <property type="entry name" value="RAS GUANINE NUCLEOTIDE EXCHANGE FACTOR K"/>
    <property type="match status" value="1"/>
</dbReference>
<dbReference type="InterPro" id="IPR021924">
    <property type="entry name" value="DUF3537"/>
</dbReference>
<name>A0ABY9CKJ9_VITVI</name>
<keyword evidence="1" id="KW-1133">Transmembrane helix</keyword>
<evidence type="ECO:0000313" key="2">
    <source>
        <dbReference type="EMBL" id="WJZ95092.1"/>
    </source>
</evidence>
<organism evidence="2 3">
    <name type="scientific">Vitis vinifera</name>
    <name type="common">Grape</name>
    <dbReference type="NCBI Taxonomy" id="29760"/>
    <lineage>
        <taxon>Eukaryota</taxon>
        <taxon>Viridiplantae</taxon>
        <taxon>Streptophyta</taxon>
        <taxon>Embryophyta</taxon>
        <taxon>Tracheophyta</taxon>
        <taxon>Spermatophyta</taxon>
        <taxon>Magnoliopsida</taxon>
        <taxon>eudicotyledons</taxon>
        <taxon>Gunneridae</taxon>
        <taxon>Pentapetalae</taxon>
        <taxon>rosids</taxon>
        <taxon>Vitales</taxon>
        <taxon>Vitaceae</taxon>
        <taxon>Viteae</taxon>
        <taxon>Vitis</taxon>
    </lineage>
</organism>
<dbReference type="PANTHER" id="PTHR31963:SF16">
    <property type="entry name" value="OS06G0635200 PROTEIN"/>
    <property type="match status" value="1"/>
</dbReference>
<evidence type="ECO:0000313" key="3">
    <source>
        <dbReference type="Proteomes" id="UP001227230"/>
    </source>
</evidence>
<keyword evidence="3" id="KW-1185">Reference proteome</keyword>